<dbReference type="SMART" id="SM00448">
    <property type="entry name" value="REC"/>
    <property type="match status" value="1"/>
</dbReference>
<evidence type="ECO:0000256" key="1">
    <source>
        <dbReference type="ARBA" id="ARBA00023125"/>
    </source>
</evidence>
<accession>A0A1Y5T9C9</accession>
<proteinExistence type="predicted"/>
<feature type="domain" description="OmpR/PhoB-type" evidence="5">
    <location>
        <begin position="157"/>
        <end position="262"/>
    </location>
</feature>
<dbReference type="InterPro" id="IPR036388">
    <property type="entry name" value="WH-like_DNA-bd_sf"/>
</dbReference>
<dbReference type="InterPro" id="IPR039420">
    <property type="entry name" value="WalR-like"/>
</dbReference>
<reference evidence="6 7" key="1">
    <citation type="submission" date="2017-03" db="EMBL/GenBank/DDBJ databases">
        <authorList>
            <person name="Afonso C.L."/>
            <person name="Miller P.J."/>
            <person name="Scott M.A."/>
            <person name="Spackman E."/>
            <person name="Goraichik I."/>
            <person name="Dimitrov K.M."/>
            <person name="Suarez D.L."/>
            <person name="Swayne D.E."/>
        </authorList>
    </citation>
    <scope>NUCLEOTIDE SEQUENCE [LARGE SCALE GENOMIC DNA]</scope>
    <source>
        <strain evidence="6 7">CECT 7691</strain>
    </source>
</reference>
<feature type="modified residue" description="4-aspartylphosphate" evidence="2">
    <location>
        <position position="76"/>
    </location>
</feature>
<dbReference type="AlphaFoldDB" id="A0A1Y5T9C9"/>
<dbReference type="GO" id="GO:0032993">
    <property type="term" value="C:protein-DNA complex"/>
    <property type="evidence" value="ECO:0007669"/>
    <property type="project" value="TreeGrafter"/>
</dbReference>
<evidence type="ECO:0000259" key="5">
    <source>
        <dbReference type="PROSITE" id="PS51755"/>
    </source>
</evidence>
<dbReference type="GO" id="GO:0005829">
    <property type="term" value="C:cytosol"/>
    <property type="evidence" value="ECO:0007669"/>
    <property type="project" value="TreeGrafter"/>
</dbReference>
<dbReference type="InterPro" id="IPR001867">
    <property type="entry name" value="OmpR/PhoB-type_DNA-bd"/>
</dbReference>
<evidence type="ECO:0000259" key="4">
    <source>
        <dbReference type="PROSITE" id="PS50110"/>
    </source>
</evidence>
<dbReference type="PANTHER" id="PTHR48111">
    <property type="entry name" value="REGULATOR OF RPOS"/>
    <property type="match status" value="1"/>
</dbReference>
<evidence type="ECO:0000256" key="3">
    <source>
        <dbReference type="PROSITE-ProRule" id="PRU01091"/>
    </source>
</evidence>
<dbReference type="InParanoid" id="A0A1Y5T9C9"/>
<dbReference type="CDD" id="cd17574">
    <property type="entry name" value="REC_OmpR"/>
    <property type="match status" value="1"/>
</dbReference>
<dbReference type="GO" id="GO:0000156">
    <property type="term" value="F:phosphorelay response regulator activity"/>
    <property type="evidence" value="ECO:0007669"/>
    <property type="project" value="TreeGrafter"/>
</dbReference>
<feature type="domain" description="Response regulatory" evidence="4">
    <location>
        <begin position="26"/>
        <end position="141"/>
    </location>
</feature>
<dbReference type="InterPro" id="IPR016032">
    <property type="entry name" value="Sig_transdc_resp-reg_C-effctor"/>
</dbReference>
<protein>
    <submittedName>
        <fullName evidence="6">Transcriptional regulatory protein YycF</fullName>
    </submittedName>
</protein>
<keyword evidence="7" id="KW-1185">Reference proteome</keyword>
<dbReference type="PANTHER" id="PTHR48111:SF56">
    <property type="entry name" value="TETRATHIONATE RESPONSE REGULATORY PROTEIN TTRR"/>
    <property type="match status" value="1"/>
</dbReference>
<dbReference type="InterPro" id="IPR011006">
    <property type="entry name" value="CheY-like_superfamily"/>
</dbReference>
<evidence type="ECO:0000313" key="7">
    <source>
        <dbReference type="Proteomes" id="UP000193200"/>
    </source>
</evidence>
<dbReference type="GO" id="GO:0006355">
    <property type="term" value="P:regulation of DNA-templated transcription"/>
    <property type="evidence" value="ECO:0007669"/>
    <property type="project" value="InterPro"/>
</dbReference>
<dbReference type="Pfam" id="PF00486">
    <property type="entry name" value="Trans_reg_C"/>
    <property type="match status" value="1"/>
</dbReference>
<dbReference type="Gene3D" id="3.40.50.2300">
    <property type="match status" value="1"/>
</dbReference>
<dbReference type="Pfam" id="PF00072">
    <property type="entry name" value="Response_reg"/>
    <property type="match status" value="1"/>
</dbReference>
<dbReference type="PROSITE" id="PS51755">
    <property type="entry name" value="OMPR_PHOB"/>
    <property type="match status" value="1"/>
</dbReference>
<dbReference type="PROSITE" id="PS50110">
    <property type="entry name" value="RESPONSE_REGULATORY"/>
    <property type="match status" value="1"/>
</dbReference>
<name>A0A1Y5T9C9_9PROT</name>
<dbReference type="Gene3D" id="1.10.10.10">
    <property type="entry name" value="Winged helix-like DNA-binding domain superfamily/Winged helix DNA-binding domain"/>
    <property type="match status" value="1"/>
</dbReference>
<evidence type="ECO:0000313" key="6">
    <source>
        <dbReference type="EMBL" id="SLN58412.1"/>
    </source>
</evidence>
<feature type="DNA-binding region" description="OmpR/PhoB-type" evidence="3">
    <location>
        <begin position="157"/>
        <end position="262"/>
    </location>
</feature>
<keyword evidence="1 3" id="KW-0238">DNA-binding</keyword>
<dbReference type="EMBL" id="FWFR01000002">
    <property type="protein sequence ID" value="SLN58412.1"/>
    <property type="molecule type" value="Genomic_DNA"/>
</dbReference>
<dbReference type="CDD" id="cd00383">
    <property type="entry name" value="trans_reg_C"/>
    <property type="match status" value="1"/>
</dbReference>
<evidence type="ECO:0000256" key="2">
    <source>
        <dbReference type="PROSITE-ProRule" id="PRU00169"/>
    </source>
</evidence>
<organism evidence="6 7">
    <name type="scientific">Oceanibacterium hippocampi</name>
    <dbReference type="NCBI Taxonomy" id="745714"/>
    <lineage>
        <taxon>Bacteria</taxon>
        <taxon>Pseudomonadati</taxon>
        <taxon>Pseudomonadota</taxon>
        <taxon>Alphaproteobacteria</taxon>
        <taxon>Sneathiellales</taxon>
        <taxon>Sneathiellaceae</taxon>
        <taxon>Oceanibacterium</taxon>
    </lineage>
</organism>
<dbReference type="Proteomes" id="UP000193200">
    <property type="component" value="Unassembled WGS sequence"/>
</dbReference>
<keyword evidence="2" id="KW-0597">Phosphoprotein</keyword>
<dbReference type="SUPFAM" id="SSF52172">
    <property type="entry name" value="CheY-like"/>
    <property type="match status" value="1"/>
</dbReference>
<dbReference type="InterPro" id="IPR001789">
    <property type="entry name" value="Sig_transdc_resp-reg_receiver"/>
</dbReference>
<dbReference type="OrthoDB" id="9802426at2"/>
<dbReference type="GO" id="GO:0000976">
    <property type="term" value="F:transcription cis-regulatory region binding"/>
    <property type="evidence" value="ECO:0007669"/>
    <property type="project" value="TreeGrafter"/>
</dbReference>
<sequence>MKQKSAALTALRTEPVQGKDSLASGRVVIVDDDEAFREILGFNLSDEGYHVTEFRNGQEFLDYLGEGGDADIVLLDWKMPEKNGLEVLREMRGAGNDLPVVFLTVMSDEMYEEAALAGGAVDFVDKSRSLTIITRRMRLILEGIKGAASADVNENSGDVVIRGELELRPDIGRAFWKGERVELTLTEFDIVKLMATRNGEDLTYRQIYDLVHGANFAVGYGAEGYRANVRSFIKRIRQKFRDIDPQFNKIENYPGFGYRWVEGN</sequence>
<gene>
    <name evidence="6" type="primary">yycF_2</name>
    <name evidence="6" type="ORF">OCH7691_02569</name>
</gene>
<dbReference type="SUPFAM" id="SSF46894">
    <property type="entry name" value="C-terminal effector domain of the bipartite response regulators"/>
    <property type="match status" value="1"/>
</dbReference>
<dbReference type="SMART" id="SM00862">
    <property type="entry name" value="Trans_reg_C"/>
    <property type="match status" value="1"/>
</dbReference>